<gene>
    <name evidence="3" type="ORF">LCGC14_0665110</name>
</gene>
<evidence type="ECO:0000256" key="2">
    <source>
        <dbReference type="SAM" id="MobiDB-lite"/>
    </source>
</evidence>
<organism evidence="3">
    <name type="scientific">marine sediment metagenome</name>
    <dbReference type="NCBI Taxonomy" id="412755"/>
    <lineage>
        <taxon>unclassified sequences</taxon>
        <taxon>metagenomes</taxon>
        <taxon>ecological metagenomes</taxon>
    </lineage>
</organism>
<feature type="coiled-coil region" evidence="1">
    <location>
        <begin position="52"/>
        <end position="103"/>
    </location>
</feature>
<feature type="region of interest" description="Disordered" evidence="2">
    <location>
        <begin position="138"/>
        <end position="180"/>
    </location>
</feature>
<accession>A0A0F9RCK7</accession>
<sequence>MSDDDMVPKSDLIALKESHKTALGDLEKTHEEAITKLGDAHTSTVEGLNTQVRTGTEELGRARATVAELEEKVTNSNATGEEIKTVKGELKTAQKSLQDAQDSLAGNLRDRLIGEFSINEKALEGKSVSELTVIRDALSASRGPNSKDYVGSGGGGGGDKKTTGREKVKEGLEAGELKAT</sequence>
<protein>
    <submittedName>
        <fullName evidence="3">Uncharacterized protein</fullName>
    </submittedName>
</protein>
<evidence type="ECO:0000313" key="3">
    <source>
        <dbReference type="EMBL" id="KKN47222.1"/>
    </source>
</evidence>
<evidence type="ECO:0000256" key="1">
    <source>
        <dbReference type="SAM" id="Coils"/>
    </source>
</evidence>
<name>A0A0F9RCK7_9ZZZZ</name>
<comment type="caution">
    <text evidence="3">The sequence shown here is derived from an EMBL/GenBank/DDBJ whole genome shotgun (WGS) entry which is preliminary data.</text>
</comment>
<dbReference type="AlphaFoldDB" id="A0A0F9RCK7"/>
<reference evidence="3" key="1">
    <citation type="journal article" date="2015" name="Nature">
        <title>Complex archaea that bridge the gap between prokaryotes and eukaryotes.</title>
        <authorList>
            <person name="Spang A."/>
            <person name="Saw J.H."/>
            <person name="Jorgensen S.L."/>
            <person name="Zaremba-Niedzwiedzka K."/>
            <person name="Martijn J."/>
            <person name="Lind A.E."/>
            <person name="van Eijk R."/>
            <person name="Schleper C."/>
            <person name="Guy L."/>
            <person name="Ettema T.J."/>
        </authorList>
    </citation>
    <scope>NUCLEOTIDE SEQUENCE</scope>
</reference>
<keyword evidence="1" id="KW-0175">Coiled coil</keyword>
<feature type="compositionally biased region" description="Basic and acidic residues" evidence="2">
    <location>
        <begin position="158"/>
        <end position="180"/>
    </location>
</feature>
<proteinExistence type="predicted"/>
<dbReference type="EMBL" id="LAZR01001289">
    <property type="protein sequence ID" value="KKN47222.1"/>
    <property type="molecule type" value="Genomic_DNA"/>
</dbReference>